<evidence type="ECO:0008006" key="4">
    <source>
        <dbReference type="Google" id="ProtNLM"/>
    </source>
</evidence>
<gene>
    <name evidence="2" type="ORF">QBA35_09115</name>
</gene>
<evidence type="ECO:0000256" key="1">
    <source>
        <dbReference type="SAM" id="MobiDB-lite"/>
    </source>
</evidence>
<dbReference type="RefSeq" id="WP_334658235.1">
    <property type="nucleotide sequence ID" value="NZ_JARULZ010000001.1"/>
</dbReference>
<feature type="compositionally biased region" description="Basic and acidic residues" evidence="1">
    <location>
        <begin position="41"/>
        <end position="53"/>
    </location>
</feature>
<name>A0ABU8AIN6_9ACTN</name>
<dbReference type="Proteomes" id="UP001310290">
    <property type="component" value="Unassembled WGS sequence"/>
</dbReference>
<organism evidence="2 3">
    <name type="scientific">Streptomyces bottropensis</name>
    <dbReference type="NCBI Taxonomy" id="42235"/>
    <lineage>
        <taxon>Bacteria</taxon>
        <taxon>Bacillati</taxon>
        <taxon>Actinomycetota</taxon>
        <taxon>Actinomycetes</taxon>
        <taxon>Kitasatosporales</taxon>
        <taxon>Streptomycetaceae</taxon>
        <taxon>Streptomyces</taxon>
    </lineage>
</organism>
<evidence type="ECO:0000313" key="3">
    <source>
        <dbReference type="Proteomes" id="UP001310290"/>
    </source>
</evidence>
<feature type="region of interest" description="Disordered" evidence="1">
    <location>
        <begin position="34"/>
        <end position="93"/>
    </location>
</feature>
<keyword evidence="3" id="KW-1185">Reference proteome</keyword>
<reference evidence="2" key="1">
    <citation type="submission" date="2023-04" db="EMBL/GenBank/DDBJ databases">
        <title>Genomic diversity of scab-causing Streptomyces spp. in the province of Quebec, Canada.</title>
        <authorList>
            <person name="Biessy A."/>
            <person name="Cadieux M."/>
            <person name="Ciotola M."/>
            <person name="Filion M."/>
        </authorList>
    </citation>
    <scope>NUCLEOTIDE SEQUENCE</scope>
    <source>
        <strain evidence="2">B21-115</strain>
    </source>
</reference>
<sequence>MNDALSSALTWGIEREQAFARNWSQLVELPWVTPPKPIVRTPERIGHWKRTGEKPGPAMARPSPLGGNSRQKRARPNASRMGTLTRFTDPLPS</sequence>
<comment type="caution">
    <text evidence="2">The sequence shown here is derived from an EMBL/GenBank/DDBJ whole genome shotgun (WGS) entry which is preliminary data.</text>
</comment>
<evidence type="ECO:0000313" key="2">
    <source>
        <dbReference type="EMBL" id="MEH0633527.1"/>
    </source>
</evidence>
<accession>A0ABU8AIN6</accession>
<protein>
    <recommendedName>
        <fullName evidence="4">Transposase</fullName>
    </recommendedName>
</protein>
<proteinExistence type="predicted"/>
<dbReference type="EMBL" id="JARULZ010000001">
    <property type="protein sequence ID" value="MEH0633527.1"/>
    <property type="molecule type" value="Genomic_DNA"/>
</dbReference>